<feature type="region of interest" description="Disordered" evidence="1">
    <location>
        <begin position="744"/>
        <end position="821"/>
    </location>
</feature>
<feature type="region of interest" description="Disordered" evidence="1">
    <location>
        <begin position="549"/>
        <end position="578"/>
    </location>
</feature>
<comment type="caution">
    <text evidence="3">The sequence shown here is derived from an EMBL/GenBank/DDBJ whole genome shotgun (WGS) entry which is preliminary data.</text>
</comment>
<feature type="region of interest" description="Disordered" evidence="1">
    <location>
        <begin position="1188"/>
        <end position="1215"/>
    </location>
</feature>
<feature type="region of interest" description="Disordered" evidence="1">
    <location>
        <begin position="1098"/>
        <end position="1148"/>
    </location>
</feature>
<proteinExistence type="predicted"/>
<gene>
    <name evidence="3" type="ORF">ACJ73_00177</name>
</gene>
<evidence type="ECO:0000256" key="1">
    <source>
        <dbReference type="SAM" id="MobiDB-lite"/>
    </source>
</evidence>
<evidence type="ECO:0000259" key="2">
    <source>
        <dbReference type="Pfam" id="PF25380"/>
    </source>
</evidence>
<feature type="region of interest" description="Disordered" evidence="1">
    <location>
        <begin position="601"/>
        <end position="675"/>
    </location>
</feature>
<feature type="domain" description="PH-like" evidence="2">
    <location>
        <begin position="166"/>
        <end position="283"/>
    </location>
</feature>
<feature type="region of interest" description="Disordered" evidence="1">
    <location>
        <begin position="917"/>
        <end position="951"/>
    </location>
</feature>
<dbReference type="EMBL" id="LGTZ01000010">
    <property type="protein sequence ID" value="OJD28429.1"/>
    <property type="molecule type" value="Genomic_DNA"/>
</dbReference>
<feature type="compositionally biased region" description="Low complexity" evidence="1">
    <location>
        <begin position="620"/>
        <end position="633"/>
    </location>
</feature>
<dbReference type="VEuPathDB" id="FungiDB:ACJ73_00177"/>
<feature type="compositionally biased region" description="Basic residues" evidence="1">
    <location>
        <begin position="1257"/>
        <end position="1267"/>
    </location>
</feature>
<dbReference type="OrthoDB" id="5374844at2759"/>
<organism evidence="3 4">
    <name type="scientific">Blastomyces percursus</name>
    <dbReference type="NCBI Taxonomy" id="1658174"/>
    <lineage>
        <taxon>Eukaryota</taxon>
        <taxon>Fungi</taxon>
        <taxon>Dikarya</taxon>
        <taxon>Ascomycota</taxon>
        <taxon>Pezizomycotina</taxon>
        <taxon>Eurotiomycetes</taxon>
        <taxon>Eurotiomycetidae</taxon>
        <taxon>Onygenales</taxon>
        <taxon>Ajellomycetaceae</taxon>
        <taxon>Blastomyces</taxon>
    </lineage>
</organism>
<sequence length="1462" mass="160861">MWVSDRFVKKSMRYLTDSIQNSQQYAMVVASCQRKSLIGQKAFKHLLQTFVSGDTDAPRQWSGQFILEMIRKSKDSGGILGLGGEENLQKLGATVLSEPDYVLRLLASVIIQVMVASNLEPGIFWPPSTPQPVLDTFSSGAPIDSHWIEKFNGFVSSQDTQQKAKSQRMHAVQTINIGPSDIGHSNYSIGVLVSSPLQIMITEDNRFQFMEIHLGHIDKLALRERTATLDVYLCGNGFYMTNGLMEKADKVSMVFENRNQGILVREAIEQQCRFVEGANRRFRATNGFSNLARSRSHEKQGTSLESFLCKTGVVITLPLDVGKSTAQNPRRKASFAAMVLSVDEEAINGSSAHLDLSVSSNLNEGDQDKSHPEGEQWIINNKDCSGTVGSKYDSYSPRVSETPEPRNPPGSRSHVQERNPSLQIALTAVNPPKTQDNISFNGEGVVEPHISQGQGDCQIGLPSLALQALQLQPHDSSPFANVPGHEDQIVINSLDLDGLDVQEAPLGPENPATNSEQLADILVEDSPPSDINPGPFNNPTNMGQQINVPFKHPSEKQNGVGVSDQIASSSKLKRPHNRISEFRTNQLTIDWDQDLRVEDGVVCRPPSSSKKQKRTPPQLKGSTKTSKPKSISRSSKKNKPEQTLDLTPHIVSTSAKSKTKKTGRQVTKTSTSARQRRAAAEKANQKLALANEFENAAYDVDDPIESSPPEESVLTANQGNWTGSTAVISPVVTSDDAQVQAVRSTDGVANPGTSRPAPEVSNLVTSPEILGPNQAANEKNNPPACLAGEEDADPNPDFQESDIAAKESSPSAGPVEVSNSELSSNMDNALKQTAVECTENSWGTRLSEVLAKAGIISSNSLIAVNNANDTDCQTRKDVSEISKNVSKFITRQAVRGQRPSGDDNDKLDHSQVQLVGNAGAPAKVARPNDGAYQSVPEGDKHETQSTKPKIQSQPIVTTEIHSILMPKSNGPNKVEGNKRDVFPETAIALRKVQIVGFDSNGPKNQCTISGGISDRDLTKYDTSTHENHNNEDARPAKDGLENCSGDRIDKIDDMDEMSLIPTSECRRLNIGSQNGDMGSHIHSSSVCEVTEVEFRSQRRAVQPIPSQSQRVDENGSPQPLRRNLRTKEPTSNILPDAELPIDSTSAASQPLELSASLSGEDDAALNNRISTSSDSESTHVDLKHQDFATNNENHDSSNFVNPPQPRDAPLQRQDESTKNFAVRHRSNLMNNSFWRRSAPSAFAGRLRGQQKENQTKKSQRNKKGYKHVRTMKKVSRKSNIMPFIESSSELEHDIKSSEADIYDTESRCWDTAEGSSGSYSNLSYTLVEECRDVESEWQNALRATQKTSLDILLDTSSRLIRHLLDEEQAITKVVDTYKKNGIRLIEELKHRYDEELEECENRLLPIKEELIGHCKMIMTLLISDRQSFLKQPAMKDLSAAVHKRKKLLGRIDAVIKEYETDD</sequence>
<keyword evidence="4" id="KW-1185">Reference proteome</keyword>
<feature type="compositionally biased region" description="Polar residues" evidence="1">
    <location>
        <begin position="378"/>
        <end position="388"/>
    </location>
</feature>
<accession>A0A1J9RLE3</accession>
<dbReference type="InterPro" id="IPR057502">
    <property type="entry name" value="PH_25"/>
</dbReference>
<evidence type="ECO:0000313" key="4">
    <source>
        <dbReference type="Proteomes" id="UP000242791"/>
    </source>
</evidence>
<name>A0A1J9RLE3_9EURO</name>
<dbReference type="Pfam" id="PF25380">
    <property type="entry name" value="PH_25"/>
    <property type="match status" value="1"/>
</dbReference>
<feature type="region of interest" description="Disordered" evidence="1">
    <location>
        <begin position="360"/>
        <end position="417"/>
    </location>
</feature>
<feature type="region of interest" description="Disordered" evidence="1">
    <location>
        <begin position="1020"/>
        <end position="1049"/>
    </location>
</feature>
<evidence type="ECO:0000313" key="3">
    <source>
        <dbReference type="EMBL" id="OJD28429.1"/>
    </source>
</evidence>
<feature type="region of interest" description="Disordered" evidence="1">
    <location>
        <begin position="1243"/>
        <end position="1267"/>
    </location>
</feature>
<feature type="compositionally biased region" description="Polar residues" evidence="1">
    <location>
        <begin position="1188"/>
        <end position="1201"/>
    </location>
</feature>
<reference evidence="3 4" key="1">
    <citation type="submission" date="2015-08" db="EMBL/GenBank/DDBJ databases">
        <title>Emmonsia species relationships and genome sequence.</title>
        <authorList>
            <person name="Cuomo C.A."/>
            <person name="Schwartz I.S."/>
            <person name="Kenyon C."/>
            <person name="De Hoog G.S."/>
            <person name="Govender N.P."/>
            <person name="Botha A."/>
            <person name="Moreno L."/>
            <person name="De Vries M."/>
            <person name="Munoz J.F."/>
            <person name="Stielow J.B."/>
        </authorList>
    </citation>
    <scope>NUCLEOTIDE SEQUENCE [LARGE SCALE GENOMIC DNA]</scope>
    <source>
        <strain evidence="3 4">EI222</strain>
    </source>
</reference>
<protein>
    <recommendedName>
        <fullName evidence="2">PH-like domain-containing protein</fullName>
    </recommendedName>
</protein>
<dbReference type="STRING" id="1658174.A0A1J9RLE3"/>
<dbReference type="PROSITE" id="PS51257">
    <property type="entry name" value="PROKAR_LIPOPROTEIN"/>
    <property type="match status" value="1"/>
</dbReference>
<dbReference type="Proteomes" id="UP000242791">
    <property type="component" value="Unassembled WGS sequence"/>
</dbReference>